<dbReference type="InterPro" id="IPR036249">
    <property type="entry name" value="Thioredoxin-like_sf"/>
</dbReference>
<evidence type="ECO:0000259" key="3">
    <source>
        <dbReference type="PROSITE" id="PS50405"/>
    </source>
</evidence>
<dbReference type="Proteomes" id="UP001430848">
    <property type="component" value="Unassembled WGS sequence"/>
</dbReference>
<evidence type="ECO:0000313" key="5">
    <source>
        <dbReference type="Proteomes" id="UP001430848"/>
    </source>
</evidence>
<dbReference type="SUPFAM" id="SSF52833">
    <property type="entry name" value="Thioredoxin-like"/>
    <property type="match status" value="1"/>
</dbReference>
<accession>A0ABR1NMS7</accession>
<protein>
    <submittedName>
        <fullName evidence="4">Transcriptional regulator ure2</fullName>
    </submittedName>
</protein>
<feature type="domain" description="GST C-terminal" evidence="3">
    <location>
        <begin position="95"/>
        <end position="234"/>
    </location>
</feature>
<dbReference type="InterPro" id="IPR004046">
    <property type="entry name" value="GST_C"/>
</dbReference>
<dbReference type="PANTHER" id="PTHR44051">
    <property type="entry name" value="GLUTATHIONE S-TRANSFERASE-RELATED"/>
    <property type="match status" value="1"/>
</dbReference>
<dbReference type="InterPro" id="IPR040079">
    <property type="entry name" value="Glutathione_S-Trfase"/>
</dbReference>
<keyword evidence="5" id="KW-1185">Reference proteome</keyword>
<evidence type="ECO:0000313" key="4">
    <source>
        <dbReference type="EMBL" id="KAK7707680.1"/>
    </source>
</evidence>
<dbReference type="SFLD" id="SFLDS00019">
    <property type="entry name" value="Glutathione_Transferase_(cytos"/>
    <property type="match status" value="1"/>
</dbReference>
<dbReference type="Pfam" id="PF13409">
    <property type="entry name" value="GST_N_2"/>
    <property type="match status" value="1"/>
</dbReference>
<evidence type="ECO:0000259" key="2">
    <source>
        <dbReference type="PROSITE" id="PS50404"/>
    </source>
</evidence>
<feature type="domain" description="GST N-terminal" evidence="2">
    <location>
        <begin position="7"/>
        <end position="88"/>
    </location>
</feature>
<reference evidence="4 5" key="1">
    <citation type="submission" date="2024-02" db="EMBL/GenBank/DDBJ databases">
        <title>De novo assembly and annotation of 12 fungi associated with fruit tree decline syndrome in Ontario, Canada.</title>
        <authorList>
            <person name="Sulman M."/>
            <person name="Ellouze W."/>
            <person name="Ilyukhin E."/>
        </authorList>
    </citation>
    <scope>NUCLEOTIDE SEQUENCE [LARGE SCALE GENOMIC DNA]</scope>
    <source>
        <strain evidence="4 5">M169</strain>
    </source>
</reference>
<comment type="similarity">
    <text evidence="1">Belongs to the GST superfamily.</text>
</comment>
<dbReference type="PROSITE" id="PS50404">
    <property type="entry name" value="GST_NTER"/>
    <property type="match status" value="1"/>
</dbReference>
<dbReference type="SFLD" id="SFLDG01151">
    <property type="entry name" value="Main.2:_Nu-like"/>
    <property type="match status" value="1"/>
</dbReference>
<name>A0ABR1NMS7_DIAER</name>
<dbReference type="EMBL" id="JAKNSF020000199">
    <property type="protein sequence ID" value="KAK7707680.1"/>
    <property type="molecule type" value="Genomic_DNA"/>
</dbReference>
<dbReference type="InterPro" id="IPR036282">
    <property type="entry name" value="Glutathione-S-Trfase_C_sf"/>
</dbReference>
<comment type="caution">
    <text evidence="4">The sequence shown here is derived from an EMBL/GenBank/DDBJ whole genome shotgun (WGS) entry which is preliminary data.</text>
</comment>
<evidence type="ECO:0000256" key="1">
    <source>
        <dbReference type="ARBA" id="ARBA00007409"/>
    </source>
</evidence>
<dbReference type="SFLD" id="SFLDG00358">
    <property type="entry name" value="Main_(cytGST)"/>
    <property type="match status" value="1"/>
</dbReference>
<gene>
    <name evidence="4" type="primary">URE2_4</name>
    <name evidence="4" type="ORF">SLS63_013708</name>
</gene>
<dbReference type="PANTHER" id="PTHR44051:SF23">
    <property type="entry name" value="GLUTATHIONE S-TRANSFERASE-LIKE PROTEIN TPCF"/>
    <property type="match status" value="1"/>
</dbReference>
<dbReference type="Gene3D" id="3.40.30.10">
    <property type="entry name" value="Glutaredoxin"/>
    <property type="match status" value="1"/>
</dbReference>
<dbReference type="CDD" id="cd03048">
    <property type="entry name" value="GST_N_Ure2p_like"/>
    <property type="match status" value="1"/>
</dbReference>
<dbReference type="Gene3D" id="1.20.1050.10">
    <property type="match status" value="1"/>
</dbReference>
<proteinExistence type="inferred from homology"/>
<dbReference type="SUPFAM" id="SSF47616">
    <property type="entry name" value="GST C-terminal domain-like"/>
    <property type="match status" value="1"/>
</dbReference>
<sequence>MSTSTQLEPIKVWGKGGPNPPKVAIVLKELGIPHEITPIPLSDVKKPEYVSINPNGRIPAIQDPNTGITLWESGAILLYLVDRYDPGHRLGFAPGTAEWYHAQQWLFFQASGQGPYYGQAAWFNKFHHERLPSAVERYVKEAHRVTSVLEGHLARQRETLGEEAIKASGGPWLVGNKLSYADLAWVSWQLILPMVVSADDGLDLAQYPVVTDWVARMNKRESVRYGMGTSEELK</sequence>
<dbReference type="InterPro" id="IPR004045">
    <property type="entry name" value="Glutathione_S-Trfase_N"/>
</dbReference>
<organism evidence="4 5">
    <name type="scientific">Diaporthe eres</name>
    <name type="common">Phomopsis oblonga</name>
    <dbReference type="NCBI Taxonomy" id="83184"/>
    <lineage>
        <taxon>Eukaryota</taxon>
        <taxon>Fungi</taxon>
        <taxon>Dikarya</taxon>
        <taxon>Ascomycota</taxon>
        <taxon>Pezizomycotina</taxon>
        <taxon>Sordariomycetes</taxon>
        <taxon>Sordariomycetidae</taxon>
        <taxon>Diaporthales</taxon>
        <taxon>Diaporthaceae</taxon>
        <taxon>Diaporthe</taxon>
        <taxon>Diaporthe eres species complex</taxon>
    </lineage>
</organism>
<dbReference type="Pfam" id="PF00043">
    <property type="entry name" value="GST_C"/>
    <property type="match status" value="1"/>
</dbReference>
<dbReference type="PROSITE" id="PS50405">
    <property type="entry name" value="GST_CTER"/>
    <property type="match status" value="1"/>
</dbReference>
<dbReference type="InterPro" id="IPR010987">
    <property type="entry name" value="Glutathione-S-Trfase_C-like"/>
</dbReference>